<dbReference type="SUPFAM" id="SSF47616">
    <property type="entry name" value="GST C-terminal domain-like"/>
    <property type="match status" value="1"/>
</dbReference>
<dbReference type="PROSITE" id="PS50404">
    <property type="entry name" value="GST_NTER"/>
    <property type="match status" value="1"/>
</dbReference>
<keyword evidence="3" id="KW-1185">Reference proteome</keyword>
<evidence type="ECO:0000313" key="3">
    <source>
        <dbReference type="Proteomes" id="UP000708298"/>
    </source>
</evidence>
<dbReference type="InterPro" id="IPR004045">
    <property type="entry name" value="Glutathione_S-Trfase_N"/>
</dbReference>
<reference evidence="2" key="1">
    <citation type="journal article" date="2021" name="Microorganisms">
        <title>Acidisoma silvae sp. nov. and Acidisomacellulosilytica sp. nov., Two Acidophilic Bacteria Isolated from Decaying Wood, Hydrolyzing Cellulose and Producing Poly-3-hydroxybutyrate.</title>
        <authorList>
            <person name="Mieszkin S."/>
            <person name="Pouder E."/>
            <person name="Uroz S."/>
            <person name="Simon-Colin C."/>
            <person name="Alain K."/>
        </authorList>
    </citation>
    <scope>NUCLEOTIDE SEQUENCE</scope>
    <source>
        <strain evidence="2">HW T2.11</strain>
    </source>
</reference>
<proteinExistence type="predicted"/>
<sequence>MKLFYSPTSPFVRKVVIAAEIRGLLSQIERLSSNPHVSPPDLLSVNPLSKIPCLVTGDGVSLFDSPLICEYLDSLGDAPPLFPDHGGPRWIALKQQALGDGMMDAAVLARMESVRPEEETRAQVILRQKAVVTRGLAALEESPPEIGHPTIGTVTVACALGYLDFRFAADDWRAGHPRLAHWLEAFAAAVPSFAETVPPA</sequence>
<dbReference type="SUPFAM" id="SSF52833">
    <property type="entry name" value="Thioredoxin-like"/>
    <property type="match status" value="1"/>
</dbReference>
<dbReference type="InterPro" id="IPR036282">
    <property type="entry name" value="Glutathione-S-Trfase_C_sf"/>
</dbReference>
<feature type="domain" description="GST N-terminal" evidence="1">
    <location>
        <begin position="1"/>
        <end position="80"/>
    </location>
</feature>
<dbReference type="EMBL" id="JAESVB010000011">
    <property type="protein sequence ID" value="MCB8877260.1"/>
    <property type="molecule type" value="Genomic_DNA"/>
</dbReference>
<dbReference type="Gene3D" id="1.20.1050.10">
    <property type="match status" value="1"/>
</dbReference>
<dbReference type="GO" id="GO:0005737">
    <property type="term" value="C:cytoplasm"/>
    <property type="evidence" value="ECO:0007669"/>
    <property type="project" value="TreeGrafter"/>
</dbReference>
<evidence type="ECO:0000259" key="1">
    <source>
        <dbReference type="PROSITE" id="PS50404"/>
    </source>
</evidence>
<reference evidence="2" key="2">
    <citation type="submission" date="2021-01" db="EMBL/GenBank/DDBJ databases">
        <authorList>
            <person name="Mieszkin S."/>
            <person name="Pouder E."/>
            <person name="Alain K."/>
        </authorList>
    </citation>
    <scope>NUCLEOTIDE SEQUENCE</scope>
    <source>
        <strain evidence="2">HW T2.11</strain>
    </source>
</reference>
<dbReference type="PANTHER" id="PTHR43968:SF6">
    <property type="entry name" value="GLUTATHIONE S-TRANSFERASE OMEGA"/>
    <property type="match status" value="1"/>
</dbReference>
<organism evidence="2 3">
    <name type="scientific">Acidisoma silvae</name>
    <dbReference type="NCBI Taxonomy" id="2802396"/>
    <lineage>
        <taxon>Bacteria</taxon>
        <taxon>Pseudomonadati</taxon>
        <taxon>Pseudomonadota</taxon>
        <taxon>Alphaproteobacteria</taxon>
        <taxon>Acetobacterales</taxon>
        <taxon>Acidocellaceae</taxon>
        <taxon>Acidisoma</taxon>
    </lineage>
</organism>
<dbReference type="CDD" id="cd03049">
    <property type="entry name" value="GST_N_3"/>
    <property type="match status" value="1"/>
</dbReference>
<evidence type="ECO:0000313" key="2">
    <source>
        <dbReference type="EMBL" id="MCB8877260.1"/>
    </source>
</evidence>
<dbReference type="Gene3D" id="3.40.30.10">
    <property type="entry name" value="Glutaredoxin"/>
    <property type="match status" value="1"/>
</dbReference>
<protein>
    <submittedName>
        <fullName evidence="2">Glutathione S-transferase N-terminal domain-containing protein</fullName>
    </submittedName>
</protein>
<dbReference type="AlphaFoldDB" id="A0A964E087"/>
<dbReference type="InterPro" id="IPR050983">
    <property type="entry name" value="GST_Omega/HSP26"/>
</dbReference>
<gene>
    <name evidence="2" type="ORF">ASILVAE211_18835</name>
</gene>
<comment type="caution">
    <text evidence="2">The sequence shown here is derived from an EMBL/GenBank/DDBJ whole genome shotgun (WGS) entry which is preliminary data.</text>
</comment>
<dbReference type="Proteomes" id="UP000708298">
    <property type="component" value="Unassembled WGS sequence"/>
</dbReference>
<dbReference type="Pfam" id="PF13410">
    <property type="entry name" value="GST_C_2"/>
    <property type="match status" value="1"/>
</dbReference>
<name>A0A964E087_9PROT</name>
<accession>A0A964E087</accession>
<dbReference type="Pfam" id="PF13409">
    <property type="entry name" value="GST_N_2"/>
    <property type="match status" value="1"/>
</dbReference>
<dbReference type="InterPro" id="IPR036249">
    <property type="entry name" value="Thioredoxin-like_sf"/>
</dbReference>
<dbReference type="RefSeq" id="WP_227322913.1">
    <property type="nucleotide sequence ID" value="NZ_JAESVB010000011.1"/>
</dbReference>
<dbReference type="PANTHER" id="PTHR43968">
    <property type="match status" value="1"/>
</dbReference>
<dbReference type="CDD" id="cd03205">
    <property type="entry name" value="GST_C_6"/>
    <property type="match status" value="1"/>
</dbReference>